<accession>A0A7H0IA05</accession>
<evidence type="ECO:0000313" key="2">
    <source>
        <dbReference type="Proteomes" id="UP000516052"/>
    </source>
</evidence>
<name>A0A7H0IA05_9ACTN</name>
<keyword evidence="2" id="KW-1185">Reference proteome</keyword>
<dbReference type="EMBL" id="CP060828">
    <property type="protein sequence ID" value="QNP69621.1"/>
    <property type="molecule type" value="Genomic_DNA"/>
</dbReference>
<gene>
    <name evidence="1" type="ORF">IAG44_09320</name>
</gene>
<dbReference type="KEGG" id="sroi:IAG44_09320"/>
<protein>
    <submittedName>
        <fullName evidence="1">Uncharacterized protein</fullName>
    </submittedName>
</protein>
<sequence>MNSPTLHSTTGAQLNLRSQLLFHDNMRDNPNDLVTSLMSWNLVHAHETSHWARFHGSTIGVLLTFLRAARDSLADYSIRNLDGNDRATFETRRNDGIPLFAWNQRASAYSLGSEITDDCLTWLSLHRAYSILLGFEPLNWSKINRETMQDSLTLALHTTWSQWAGRGMLPMGSEDYAHVHSFEPLLGGDEPITTRLLFECAGLLDEGYLFRGPYPKIMDRGLQRMWEINRRGEYGAPYRLAEAMAGRSLSHSEVLTLIDFALNPPLPGLHNGVRTIDWRELYPPYRFLFAAAEMAEGQNYKHSEAVSTRPTIGHVSDFFSTVTRETDVRMGSIDCQLTEDSDLRDIADPKRSLAQRMMGIPLLSADRLHRERHADIRSISHFGSFLIDIDGYRLLDPEAPDYPWWFFPPLKVINDGVYGWPAKHLTLDEATDLFIGCAISSAYDDVVHGVGPLGRDHLPAAPFREPDETAALNDMARYHLGVNIGWT</sequence>
<proteinExistence type="predicted"/>
<dbReference type="RefSeq" id="WP_187746660.1">
    <property type="nucleotide sequence ID" value="NZ_CP060828.1"/>
</dbReference>
<reference evidence="1 2" key="1">
    <citation type="submission" date="2020-08" db="EMBL/GenBank/DDBJ databases">
        <title>A novel species.</title>
        <authorList>
            <person name="Gao J."/>
        </authorList>
    </citation>
    <scope>NUCLEOTIDE SEQUENCE [LARGE SCALE GENOMIC DNA]</scope>
    <source>
        <strain evidence="1 2">CRXT-G-22</strain>
    </source>
</reference>
<organism evidence="1 2">
    <name type="scientific">Streptomyces roseirectus</name>
    <dbReference type="NCBI Taxonomy" id="2768066"/>
    <lineage>
        <taxon>Bacteria</taxon>
        <taxon>Bacillati</taxon>
        <taxon>Actinomycetota</taxon>
        <taxon>Actinomycetes</taxon>
        <taxon>Kitasatosporales</taxon>
        <taxon>Streptomycetaceae</taxon>
        <taxon>Streptomyces</taxon>
    </lineage>
</organism>
<dbReference type="AlphaFoldDB" id="A0A7H0IA05"/>
<dbReference type="Proteomes" id="UP000516052">
    <property type="component" value="Chromosome"/>
</dbReference>
<evidence type="ECO:0000313" key="1">
    <source>
        <dbReference type="EMBL" id="QNP69621.1"/>
    </source>
</evidence>